<evidence type="ECO:0000259" key="1">
    <source>
        <dbReference type="Pfam" id="PF01609"/>
    </source>
</evidence>
<reference evidence="2" key="1">
    <citation type="journal article" date="2014" name="Int. J. Syst. Evol. Microbiol.">
        <title>Complete genome sequence of Corynebacterium casei LMG S-19264T (=DSM 44701T), isolated from a smear-ripened cheese.</title>
        <authorList>
            <consortium name="US DOE Joint Genome Institute (JGI-PGF)"/>
            <person name="Walter F."/>
            <person name="Albersmeier A."/>
            <person name="Kalinowski J."/>
            <person name="Ruckert C."/>
        </authorList>
    </citation>
    <scope>NUCLEOTIDE SEQUENCE</scope>
    <source>
        <strain evidence="2">CGMCC 1.7081</strain>
    </source>
</reference>
<dbReference type="GO" id="GO:0003677">
    <property type="term" value="F:DNA binding"/>
    <property type="evidence" value="ECO:0007669"/>
    <property type="project" value="InterPro"/>
</dbReference>
<dbReference type="Pfam" id="PF01609">
    <property type="entry name" value="DDE_Tnp_1"/>
    <property type="match status" value="1"/>
</dbReference>
<dbReference type="Proteomes" id="UP000611500">
    <property type="component" value="Unassembled WGS sequence"/>
</dbReference>
<proteinExistence type="predicted"/>
<evidence type="ECO:0000313" key="3">
    <source>
        <dbReference type="Proteomes" id="UP000611500"/>
    </source>
</evidence>
<dbReference type="InterPro" id="IPR002559">
    <property type="entry name" value="Transposase_11"/>
</dbReference>
<name>A0A8J3H9V6_9RHOB</name>
<dbReference type="AlphaFoldDB" id="A0A8J3H9V6"/>
<organism evidence="2 3">
    <name type="scientific">Pseudodonghicola xiamenensis</name>
    <dbReference type="NCBI Taxonomy" id="337702"/>
    <lineage>
        <taxon>Bacteria</taxon>
        <taxon>Pseudomonadati</taxon>
        <taxon>Pseudomonadota</taxon>
        <taxon>Alphaproteobacteria</taxon>
        <taxon>Rhodobacterales</taxon>
        <taxon>Paracoccaceae</taxon>
        <taxon>Pseudodonghicola</taxon>
    </lineage>
</organism>
<dbReference type="PANTHER" id="PTHR33408">
    <property type="entry name" value="TRANSPOSASE"/>
    <property type="match status" value="1"/>
</dbReference>
<comment type="caution">
    <text evidence="2">The sequence shown here is derived from an EMBL/GenBank/DDBJ whole genome shotgun (WGS) entry which is preliminary data.</text>
</comment>
<dbReference type="EMBL" id="BNAP01000055">
    <property type="protein sequence ID" value="GHH05532.1"/>
    <property type="molecule type" value="Genomic_DNA"/>
</dbReference>
<dbReference type="GO" id="GO:0006313">
    <property type="term" value="P:DNA transposition"/>
    <property type="evidence" value="ECO:0007669"/>
    <property type="project" value="InterPro"/>
</dbReference>
<dbReference type="GO" id="GO:0004803">
    <property type="term" value="F:transposase activity"/>
    <property type="evidence" value="ECO:0007669"/>
    <property type="project" value="InterPro"/>
</dbReference>
<sequence length="63" mass="7182">MTLRRCTVEHPFGTIKAWMGATHFLTRRLRNVRTEMVLNVLAYNIKRMIALVGVRGLMAVIPG</sequence>
<accession>A0A8J3H9V6</accession>
<reference evidence="2" key="2">
    <citation type="submission" date="2020-09" db="EMBL/GenBank/DDBJ databases">
        <authorList>
            <person name="Sun Q."/>
            <person name="Zhou Y."/>
        </authorList>
    </citation>
    <scope>NUCLEOTIDE SEQUENCE</scope>
    <source>
        <strain evidence="2">CGMCC 1.7081</strain>
    </source>
</reference>
<keyword evidence="3" id="KW-1185">Reference proteome</keyword>
<feature type="domain" description="Transposase IS4-like" evidence="1">
    <location>
        <begin position="4"/>
        <end position="45"/>
    </location>
</feature>
<protein>
    <recommendedName>
        <fullName evidence="1">Transposase IS4-like domain-containing protein</fullName>
    </recommendedName>
</protein>
<evidence type="ECO:0000313" key="2">
    <source>
        <dbReference type="EMBL" id="GHH05532.1"/>
    </source>
</evidence>
<gene>
    <name evidence="2" type="ORF">GCM10010961_44420</name>
</gene>